<evidence type="ECO:0000259" key="1">
    <source>
        <dbReference type="Pfam" id="PF20700"/>
    </source>
</evidence>
<dbReference type="OrthoDB" id="10069847at2759"/>
<organism evidence="2 3">
    <name type="scientific">Araneus ventricosus</name>
    <name type="common">Orbweaver spider</name>
    <name type="synonym">Epeira ventricosa</name>
    <dbReference type="NCBI Taxonomy" id="182803"/>
    <lineage>
        <taxon>Eukaryota</taxon>
        <taxon>Metazoa</taxon>
        <taxon>Ecdysozoa</taxon>
        <taxon>Arthropoda</taxon>
        <taxon>Chelicerata</taxon>
        <taxon>Arachnida</taxon>
        <taxon>Araneae</taxon>
        <taxon>Araneomorphae</taxon>
        <taxon>Entelegynae</taxon>
        <taxon>Araneoidea</taxon>
        <taxon>Araneidae</taxon>
        <taxon>Araneus</taxon>
    </lineage>
</organism>
<dbReference type="InterPro" id="IPR049012">
    <property type="entry name" value="Mutator_transp_dom"/>
</dbReference>
<evidence type="ECO:0000313" key="3">
    <source>
        <dbReference type="Proteomes" id="UP000499080"/>
    </source>
</evidence>
<reference evidence="2 3" key="1">
    <citation type="journal article" date="2019" name="Sci. Rep.">
        <title>Orb-weaving spider Araneus ventricosus genome elucidates the spidroin gene catalogue.</title>
        <authorList>
            <person name="Kono N."/>
            <person name="Nakamura H."/>
            <person name="Ohtoshi R."/>
            <person name="Moran D.A.P."/>
            <person name="Shinohara A."/>
            <person name="Yoshida Y."/>
            <person name="Fujiwara M."/>
            <person name="Mori M."/>
            <person name="Tomita M."/>
            <person name="Arakawa K."/>
        </authorList>
    </citation>
    <scope>NUCLEOTIDE SEQUENCE [LARGE SCALE GENOMIC DNA]</scope>
</reference>
<comment type="caution">
    <text evidence="2">The sequence shown here is derived from an EMBL/GenBank/DDBJ whole genome shotgun (WGS) entry which is preliminary data.</text>
</comment>
<name>A0A4Y2MJY3_ARAVE</name>
<dbReference type="AlphaFoldDB" id="A0A4Y2MJY3"/>
<proteinExistence type="predicted"/>
<evidence type="ECO:0000313" key="2">
    <source>
        <dbReference type="EMBL" id="GBN25946.1"/>
    </source>
</evidence>
<accession>A0A4Y2MJY3</accession>
<sequence length="110" mass="12728">MLLQYCPECTTAKRDLGEHSADFSIWYKTHRPEYSENYVGSSNTMEVKAAEILWKRSLEYCGTRYTSVLSDVDFMTCQHLLELDVYGDSMKITKEECPNHVTKRLGTGKF</sequence>
<dbReference type="Pfam" id="PF20700">
    <property type="entry name" value="Mutator"/>
    <property type="match status" value="1"/>
</dbReference>
<dbReference type="EMBL" id="BGPR01007313">
    <property type="protein sequence ID" value="GBN25946.1"/>
    <property type="molecule type" value="Genomic_DNA"/>
</dbReference>
<feature type="domain" description="Mutator-like transposase" evidence="1">
    <location>
        <begin position="33"/>
        <end position="107"/>
    </location>
</feature>
<gene>
    <name evidence="2" type="ORF">AVEN_273347_1</name>
</gene>
<dbReference type="Proteomes" id="UP000499080">
    <property type="component" value="Unassembled WGS sequence"/>
</dbReference>
<protein>
    <recommendedName>
        <fullName evidence="1">Mutator-like transposase domain-containing protein</fullName>
    </recommendedName>
</protein>
<keyword evidence="3" id="KW-1185">Reference proteome</keyword>